<feature type="transmembrane region" description="Helical" evidence="1">
    <location>
        <begin position="76"/>
        <end position="94"/>
    </location>
</feature>
<feature type="transmembrane region" description="Helical" evidence="1">
    <location>
        <begin position="159"/>
        <end position="178"/>
    </location>
</feature>
<dbReference type="Pfam" id="PF24124">
    <property type="entry name" value="YphA"/>
    <property type="match status" value="1"/>
</dbReference>
<keyword evidence="1" id="KW-0472">Membrane</keyword>
<name>A0A1H9ZHV1_9BACI</name>
<dbReference type="STRING" id="930131.SAMN05216389_102264"/>
<reference evidence="2 3" key="1">
    <citation type="submission" date="2016-10" db="EMBL/GenBank/DDBJ databases">
        <authorList>
            <person name="de Groot N.N."/>
        </authorList>
    </citation>
    <scope>NUCLEOTIDE SEQUENCE [LARGE SCALE GENOMIC DNA]</scope>
    <source>
        <strain evidence="2 3">IBRC-M 10780</strain>
    </source>
</reference>
<proteinExistence type="predicted"/>
<feature type="transmembrane region" description="Helical" evidence="1">
    <location>
        <begin position="53"/>
        <end position="69"/>
    </location>
</feature>
<feature type="transmembrane region" description="Helical" evidence="1">
    <location>
        <begin position="6"/>
        <end position="22"/>
    </location>
</feature>
<sequence>MNDGLYFYWISWIIWVMVTFFMKKTSHRAYYATWILISIILSNVYITFSKYDISLTFLSVIIGGFFLVPQIPKTTYHLFCSFTLMIGYTSILIWEGQAPVWLFMPRFILIPLICIVMVCFLVKGLISRITVTLIGICAGELLYSYMLSNYYISNIVGEMVFFDSLFIILFILICLDLIQLLKRKIVLLTQNYKRTMRWQNE</sequence>
<keyword evidence="3" id="KW-1185">Reference proteome</keyword>
<accession>A0A1H9ZHV1</accession>
<keyword evidence="1" id="KW-0812">Transmembrane</keyword>
<dbReference type="EMBL" id="FOHE01000002">
    <property type="protein sequence ID" value="SES80906.1"/>
    <property type="molecule type" value="Genomic_DNA"/>
</dbReference>
<evidence type="ECO:0000256" key="1">
    <source>
        <dbReference type="SAM" id="Phobius"/>
    </source>
</evidence>
<dbReference type="InterPro" id="IPR014617">
    <property type="entry name" value="YphA_Bacsu"/>
</dbReference>
<feature type="transmembrane region" description="Helical" evidence="1">
    <location>
        <begin position="100"/>
        <end position="122"/>
    </location>
</feature>
<dbReference type="RefSeq" id="WP_090866927.1">
    <property type="nucleotide sequence ID" value="NZ_FOHE01000002.1"/>
</dbReference>
<evidence type="ECO:0000313" key="3">
    <source>
        <dbReference type="Proteomes" id="UP000198618"/>
    </source>
</evidence>
<feature type="transmembrane region" description="Helical" evidence="1">
    <location>
        <begin position="29"/>
        <end position="47"/>
    </location>
</feature>
<dbReference type="AlphaFoldDB" id="A0A1H9ZHV1"/>
<protein>
    <submittedName>
        <fullName evidence="2">Uncharacterized protein</fullName>
    </submittedName>
</protein>
<evidence type="ECO:0000313" key="2">
    <source>
        <dbReference type="EMBL" id="SES80906.1"/>
    </source>
</evidence>
<gene>
    <name evidence="2" type="ORF">SAMN05216389_102264</name>
</gene>
<dbReference type="Proteomes" id="UP000198618">
    <property type="component" value="Unassembled WGS sequence"/>
</dbReference>
<feature type="transmembrane region" description="Helical" evidence="1">
    <location>
        <begin position="129"/>
        <end position="147"/>
    </location>
</feature>
<keyword evidence="1" id="KW-1133">Transmembrane helix</keyword>
<organism evidence="2 3">
    <name type="scientific">Oceanobacillus limi</name>
    <dbReference type="NCBI Taxonomy" id="930131"/>
    <lineage>
        <taxon>Bacteria</taxon>
        <taxon>Bacillati</taxon>
        <taxon>Bacillota</taxon>
        <taxon>Bacilli</taxon>
        <taxon>Bacillales</taxon>
        <taxon>Bacillaceae</taxon>
        <taxon>Oceanobacillus</taxon>
    </lineage>
</organism>